<reference evidence="3" key="1">
    <citation type="submission" date="2015-02" db="EMBL/GenBank/DDBJ databases">
        <title>Genome sequencing for Strongylocentrotus purpuratus.</title>
        <authorList>
            <person name="Murali S."/>
            <person name="Liu Y."/>
            <person name="Vee V."/>
            <person name="English A."/>
            <person name="Wang M."/>
            <person name="Skinner E."/>
            <person name="Han Y."/>
            <person name="Muzny D.M."/>
            <person name="Worley K.C."/>
            <person name="Gibbs R.A."/>
        </authorList>
    </citation>
    <scope>NUCLEOTIDE SEQUENCE</scope>
</reference>
<dbReference type="KEGG" id="spu:100893865"/>
<evidence type="ECO:0000256" key="1">
    <source>
        <dbReference type="SAM" id="Phobius"/>
    </source>
</evidence>
<organism evidence="2 3">
    <name type="scientific">Strongylocentrotus purpuratus</name>
    <name type="common">Purple sea urchin</name>
    <dbReference type="NCBI Taxonomy" id="7668"/>
    <lineage>
        <taxon>Eukaryota</taxon>
        <taxon>Metazoa</taxon>
        <taxon>Echinodermata</taxon>
        <taxon>Eleutherozoa</taxon>
        <taxon>Echinozoa</taxon>
        <taxon>Echinoidea</taxon>
        <taxon>Euechinoidea</taxon>
        <taxon>Echinacea</taxon>
        <taxon>Camarodonta</taxon>
        <taxon>Echinidea</taxon>
        <taxon>Strongylocentrotidae</taxon>
        <taxon>Strongylocentrotus</taxon>
    </lineage>
</organism>
<sequence length="260" mass="28313">MDSKTASKMPEYLPPPFPGPPRFYHGTSRGCSSLVAAVLTAAVLASGLIAAAIIFRSGGYPVAMCPAVGNQVAQPMTLSGNKVKRADLTNEKGDHLTEAFDYDRQSNTFLIDSPANITESSNAATIAVDINRSVMFVRFHDSNICIGLVIEDDFAHRVRDYVEENGQNEIDISSVAFNFKKYRLDGQIPAAYFQDTNGPVIRSLCAGRNTFWAQDVTVEKHARLRRHGRTSNMFCVCFANACDCGCGNPPPDPTNTCFAC</sequence>
<dbReference type="AlphaFoldDB" id="A0A7M7GI04"/>
<protein>
    <recommendedName>
        <fullName evidence="4">BRICHOS domain-containing protein</fullName>
    </recommendedName>
</protein>
<dbReference type="GeneID" id="100893865"/>
<keyword evidence="1" id="KW-0472">Membrane</keyword>
<keyword evidence="3" id="KW-1185">Reference proteome</keyword>
<keyword evidence="1" id="KW-1133">Transmembrane helix</keyword>
<keyword evidence="1" id="KW-0812">Transmembrane</keyword>
<dbReference type="EnsemblMetazoa" id="XM_003727660">
    <property type="protein sequence ID" value="XP_003727708"/>
    <property type="gene ID" value="LOC100893865"/>
</dbReference>
<evidence type="ECO:0000313" key="3">
    <source>
        <dbReference type="Proteomes" id="UP000007110"/>
    </source>
</evidence>
<dbReference type="InParanoid" id="A0A7M7GI04"/>
<dbReference type="RefSeq" id="XP_003727708.1">
    <property type="nucleotide sequence ID" value="XM_003727660.3"/>
</dbReference>
<name>A0A7M7GI04_STRPU</name>
<dbReference type="Proteomes" id="UP000007110">
    <property type="component" value="Unassembled WGS sequence"/>
</dbReference>
<accession>A0A7M7GI04</accession>
<proteinExistence type="predicted"/>
<evidence type="ECO:0000313" key="2">
    <source>
        <dbReference type="EnsemblMetazoa" id="XP_003727708"/>
    </source>
</evidence>
<feature type="transmembrane region" description="Helical" evidence="1">
    <location>
        <begin position="34"/>
        <end position="55"/>
    </location>
</feature>
<reference evidence="2" key="2">
    <citation type="submission" date="2021-01" db="UniProtKB">
        <authorList>
            <consortium name="EnsemblMetazoa"/>
        </authorList>
    </citation>
    <scope>IDENTIFICATION</scope>
</reference>
<evidence type="ECO:0008006" key="4">
    <source>
        <dbReference type="Google" id="ProtNLM"/>
    </source>
</evidence>